<accession>A0A9X9WVJ6</accession>
<protein>
    <submittedName>
        <fullName evidence="1">Uncharacterized protein</fullName>
    </submittedName>
</protein>
<reference evidence="1" key="2">
    <citation type="journal article" date="2021" name="Syst. Appl. Microbiol.">
        <title>Roseomonas hellenica sp. nov., isolated from roots of wild-growing Alkanna tinctoria.</title>
        <authorList>
            <person name="Rat A."/>
            <person name="Naranjo H.D."/>
            <person name="Lebbe L."/>
            <person name="Cnockaert M."/>
            <person name="Krigas N."/>
            <person name="Grigoriadou K."/>
            <person name="Maloupa E."/>
            <person name="Willems A."/>
        </authorList>
    </citation>
    <scope>NUCLEOTIDE SEQUENCE</scope>
    <source>
        <strain evidence="1">LMG 31231</strain>
    </source>
</reference>
<keyword evidence="2" id="KW-1185">Reference proteome</keyword>
<comment type="caution">
    <text evidence="1">The sequence shown here is derived from an EMBL/GenBank/DDBJ whole genome shotgun (WGS) entry which is preliminary data.</text>
</comment>
<dbReference type="RefSeq" id="WP_211861545.1">
    <property type="nucleotide sequence ID" value="NZ_JAAEDM010000015.1"/>
</dbReference>
<name>A0A9X9WVJ6_9PROT</name>
<proteinExistence type="predicted"/>
<dbReference type="Proteomes" id="UP001138751">
    <property type="component" value="Unassembled WGS sequence"/>
</dbReference>
<sequence>MARLPEAEGWRCIGEVRSTGRANHGSKLRLPDAPPPVAFTLYAACDPRDLDCFYVGSAATIGRLREAWRIGPRRGQSGEHHTTKRGPRIFAECGRFLLFEKVARCHADPGGPTKPALIAEELEWLARMDAAGPFLLDNVFGMGAIRAGRGLDIRGRPLAERRAVNRLRSGATAGPPDPRHTRD</sequence>
<dbReference type="EMBL" id="JAAEDM010000015">
    <property type="protein sequence ID" value="MBR0671175.1"/>
    <property type="molecule type" value="Genomic_DNA"/>
</dbReference>
<reference evidence="1" key="1">
    <citation type="submission" date="2020-01" db="EMBL/GenBank/DDBJ databases">
        <authorList>
            <person name="Rat A."/>
        </authorList>
    </citation>
    <scope>NUCLEOTIDE SEQUENCE</scope>
    <source>
        <strain evidence="1">LMG 31231</strain>
    </source>
</reference>
<evidence type="ECO:0000313" key="2">
    <source>
        <dbReference type="Proteomes" id="UP001138751"/>
    </source>
</evidence>
<evidence type="ECO:0000313" key="1">
    <source>
        <dbReference type="EMBL" id="MBR0671175.1"/>
    </source>
</evidence>
<organism evidence="1 2">
    <name type="scientific">Neoroseomonas soli</name>
    <dbReference type="NCBI Taxonomy" id="1081025"/>
    <lineage>
        <taxon>Bacteria</taxon>
        <taxon>Pseudomonadati</taxon>
        <taxon>Pseudomonadota</taxon>
        <taxon>Alphaproteobacteria</taxon>
        <taxon>Acetobacterales</taxon>
        <taxon>Acetobacteraceae</taxon>
        <taxon>Neoroseomonas</taxon>
    </lineage>
</organism>
<dbReference type="AlphaFoldDB" id="A0A9X9WVJ6"/>
<gene>
    <name evidence="1" type="ORF">GXW76_08310</name>
</gene>